<dbReference type="KEGG" id="cput:CONPUDRAFT_151644"/>
<comment type="caution">
    <text evidence="1">The sequence shown here is derived from an EMBL/GenBank/DDBJ whole genome shotgun (WGS) entry which is preliminary data.</text>
</comment>
<keyword evidence="2" id="KW-1185">Reference proteome</keyword>
<reference evidence="2" key="1">
    <citation type="journal article" date="2012" name="Science">
        <title>The Paleozoic origin of enzymatic lignin decomposition reconstructed from 31 fungal genomes.</title>
        <authorList>
            <person name="Floudas D."/>
            <person name="Binder M."/>
            <person name="Riley R."/>
            <person name="Barry K."/>
            <person name="Blanchette R.A."/>
            <person name="Henrissat B."/>
            <person name="Martinez A.T."/>
            <person name="Otillar R."/>
            <person name="Spatafora J.W."/>
            <person name="Yadav J.S."/>
            <person name="Aerts A."/>
            <person name="Benoit I."/>
            <person name="Boyd A."/>
            <person name="Carlson A."/>
            <person name="Copeland A."/>
            <person name="Coutinho P.M."/>
            <person name="de Vries R.P."/>
            <person name="Ferreira P."/>
            <person name="Findley K."/>
            <person name="Foster B."/>
            <person name="Gaskell J."/>
            <person name="Glotzer D."/>
            <person name="Gorecki P."/>
            <person name="Heitman J."/>
            <person name="Hesse C."/>
            <person name="Hori C."/>
            <person name="Igarashi K."/>
            <person name="Jurgens J.A."/>
            <person name="Kallen N."/>
            <person name="Kersten P."/>
            <person name="Kohler A."/>
            <person name="Kuees U."/>
            <person name="Kumar T.K.A."/>
            <person name="Kuo A."/>
            <person name="LaButti K."/>
            <person name="Larrondo L.F."/>
            <person name="Lindquist E."/>
            <person name="Ling A."/>
            <person name="Lombard V."/>
            <person name="Lucas S."/>
            <person name="Lundell T."/>
            <person name="Martin R."/>
            <person name="McLaughlin D.J."/>
            <person name="Morgenstern I."/>
            <person name="Morin E."/>
            <person name="Murat C."/>
            <person name="Nagy L.G."/>
            <person name="Nolan M."/>
            <person name="Ohm R.A."/>
            <person name="Patyshakuliyeva A."/>
            <person name="Rokas A."/>
            <person name="Ruiz-Duenas F.J."/>
            <person name="Sabat G."/>
            <person name="Salamov A."/>
            <person name="Samejima M."/>
            <person name="Schmutz J."/>
            <person name="Slot J.C."/>
            <person name="St John F."/>
            <person name="Stenlid J."/>
            <person name="Sun H."/>
            <person name="Sun S."/>
            <person name="Syed K."/>
            <person name="Tsang A."/>
            <person name="Wiebenga A."/>
            <person name="Young D."/>
            <person name="Pisabarro A."/>
            <person name="Eastwood D.C."/>
            <person name="Martin F."/>
            <person name="Cullen D."/>
            <person name="Grigoriev I.V."/>
            <person name="Hibbett D.S."/>
        </authorList>
    </citation>
    <scope>NUCLEOTIDE SEQUENCE [LARGE SCALE GENOMIC DNA]</scope>
    <source>
        <strain evidence="2">RWD-64-598 SS2</strain>
    </source>
</reference>
<organism evidence="1 2">
    <name type="scientific">Coniophora puteana (strain RWD-64-598)</name>
    <name type="common">Brown rot fungus</name>
    <dbReference type="NCBI Taxonomy" id="741705"/>
    <lineage>
        <taxon>Eukaryota</taxon>
        <taxon>Fungi</taxon>
        <taxon>Dikarya</taxon>
        <taxon>Basidiomycota</taxon>
        <taxon>Agaricomycotina</taxon>
        <taxon>Agaricomycetes</taxon>
        <taxon>Agaricomycetidae</taxon>
        <taxon>Boletales</taxon>
        <taxon>Coniophorineae</taxon>
        <taxon>Coniophoraceae</taxon>
        <taxon>Coniophora</taxon>
    </lineage>
</organism>
<gene>
    <name evidence="1" type="ORF">CONPUDRAFT_151644</name>
</gene>
<evidence type="ECO:0000313" key="1">
    <source>
        <dbReference type="EMBL" id="EIW82566.1"/>
    </source>
</evidence>
<dbReference type="Proteomes" id="UP000053558">
    <property type="component" value="Unassembled WGS sequence"/>
</dbReference>
<protein>
    <submittedName>
        <fullName evidence="1">Uncharacterized protein</fullName>
    </submittedName>
</protein>
<dbReference type="RefSeq" id="XP_007766598.1">
    <property type="nucleotide sequence ID" value="XM_007768408.1"/>
</dbReference>
<dbReference type="EMBL" id="JH711576">
    <property type="protein sequence ID" value="EIW82566.1"/>
    <property type="molecule type" value="Genomic_DNA"/>
</dbReference>
<dbReference type="AlphaFoldDB" id="A0A5M3MTZ0"/>
<sequence>MASPLLEQAAGVLRECDSKLIEYKLIPGNKSQTLEARYTHAKKNQENLYRASPLDELLAKAHCALAQGLLKDIQKTIIKARDSNL</sequence>
<accession>A0A5M3MTZ0</accession>
<name>A0A5M3MTZ0_CONPW</name>
<proteinExistence type="predicted"/>
<evidence type="ECO:0000313" key="2">
    <source>
        <dbReference type="Proteomes" id="UP000053558"/>
    </source>
</evidence>
<dbReference type="GeneID" id="19202896"/>